<dbReference type="EMBL" id="JAQQBZ010000025">
    <property type="protein sequence ID" value="MFM0596803.1"/>
    <property type="molecule type" value="Genomic_DNA"/>
</dbReference>
<protein>
    <submittedName>
        <fullName evidence="2">Uncharacterized protein</fullName>
    </submittedName>
</protein>
<accession>A0ABW9DH90</accession>
<sequence>MDKNIAGYCRYIGLVSFVEYRSDKAAPINASALPRPFLLRRAKHRQRYVRSSDNASNDMRMTQRRRNDEI</sequence>
<feature type="region of interest" description="Disordered" evidence="1">
    <location>
        <begin position="48"/>
        <end position="70"/>
    </location>
</feature>
<dbReference type="RefSeq" id="WP_408217029.1">
    <property type="nucleotide sequence ID" value="NZ_JAQQBZ010000025.1"/>
</dbReference>
<comment type="caution">
    <text evidence="2">The sequence shown here is derived from an EMBL/GenBank/DDBJ whole genome shotgun (WGS) entry which is preliminary data.</text>
</comment>
<organism evidence="2 3">
    <name type="scientific">Paraburkholderia dilworthii</name>
    <dbReference type="NCBI Taxonomy" id="948106"/>
    <lineage>
        <taxon>Bacteria</taxon>
        <taxon>Pseudomonadati</taxon>
        <taxon>Pseudomonadota</taxon>
        <taxon>Betaproteobacteria</taxon>
        <taxon>Burkholderiales</taxon>
        <taxon>Burkholderiaceae</taxon>
        <taxon>Paraburkholderia</taxon>
    </lineage>
</organism>
<proteinExistence type="predicted"/>
<gene>
    <name evidence="2" type="ORF">PQQ68_27605</name>
</gene>
<feature type="compositionally biased region" description="Polar residues" evidence="1">
    <location>
        <begin position="49"/>
        <end position="60"/>
    </location>
</feature>
<evidence type="ECO:0000313" key="3">
    <source>
        <dbReference type="Proteomes" id="UP001629367"/>
    </source>
</evidence>
<keyword evidence="3" id="KW-1185">Reference proteome</keyword>
<evidence type="ECO:0000313" key="2">
    <source>
        <dbReference type="EMBL" id="MFM0596803.1"/>
    </source>
</evidence>
<name>A0ABW9DH90_9BURK</name>
<dbReference type="Proteomes" id="UP001629367">
    <property type="component" value="Unassembled WGS sequence"/>
</dbReference>
<evidence type="ECO:0000256" key="1">
    <source>
        <dbReference type="SAM" id="MobiDB-lite"/>
    </source>
</evidence>
<reference evidence="2 3" key="1">
    <citation type="journal article" date="2024" name="Chem. Sci.">
        <title>Discovery of megapolipeptins by genome mining of a Burkholderiales bacteria collection.</title>
        <authorList>
            <person name="Paulo B.S."/>
            <person name="Recchia M.J.J."/>
            <person name="Lee S."/>
            <person name="Fergusson C.H."/>
            <person name="Romanowski S.B."/>
            <person name="Hernandez A."/>
            <person name="Krull N."/>
            <person name="Liu D.Y."/>
            <person name="Cavanagh H."/>
            <person name="Bos A."/>
            <person name="Gray C.A."/>
            <person name="Murphy B.T."/>
            <person name="Linington R.G."/>
            <person name="Eustaquio A.S."/>
        </authorList>
    </citation>
    <scope>NUCLEOTIDE SEQUENCE [LARGE SCALE GENOMIC DNA]</scope>
    <source>
        <strain evidence="2 3">RL17-335-BIF-A</strain>
    </source>
</reference>